<dbReference type="Pfam" id="PF00440">
    <property type="entry name" value="TetR_N"/>
    <property type="match status" value="1"/>
</dbReference>
<name>A0ABP9D2F0_9ACTN</name>
<organism evidence="4 5">
    <name type="scientific">Tomitella cavernea</name>
    <dbReference type="NCBI Taxonomy" id="1387982"/>
    <lineage>
        <taxon>Bacteria</taxon>
        <taxon>Bacillati</taxon>
        <taxon>Actinomycetota</taxon>
        <taxon>Actinomycetes</taxon>
        <taxon>Mycobacteriales</taxon>
        <taxon>Tomitella</taxon>
    </lineage>
</organism>
<evidence type="ECO:0000313" key="5">
    <source>
        <dbReference type="Proteomes" id="UP001500839"/>
    </source>
</evidence>
<dbReference type="EMBL" id="BAABKQ010000001">
    <property type="protein sequence ID" value="GAA4824039.1"/>
    <property type="molecule type" value="Genomic_DNA"/>
</dbReference>
<feature type="domain" description="HTH tetR-type" evidence="3">
    <location>
        <begin position="19"/>
        <end position="79"/>
    </location>
</feature>
<dbReference type="PANTHER" id="PTHR43479:SF11">
    <property type="entry name" value="ACREF_ENVCD OPERON REPRESSOR-RELATED"/>
    <property type="match status" value="1"/>
</dbReference>
<dbReference type="InterPro" id="IPR001647">
    <property type="entry name" value="HTH_TetR"/>
</dbReference>
<dbReference type="PROSITE" id="PS50977">
    <property type="entry name" value="HTH_TETR_2"/>
    <property type="match status" value="1"/>
</dbReference>
<proteinExistence type="predicted"/>
<comment type="caution">
    <text evidence="4">The sequence shown here is derived from an EMBL/GenBank/DDBJ whole genome shotgun (WGS) entry which is preliminary data.</text>
</comment>
<accession>A0ABP9D2F0</accession>
<protein>
    <submittedName>
        <fullName evidence="4">TetR/AcrR family transcriptional regulator</fullName>
    </submittedName>
</protein>
<evidence type="ECO:0000259" key="3">
    <source>
        <dbReference type="PROSITE" id="PS50977"/>
    </source>
</evidence>
<dbReference type="InterPro" id="IPR036271">
    <property type="entry name" value="Tet_transcr_reg_TetR-rel_C_sf"/>
</dbReference>
<evidence type="ECO:0000256" key="1">
    <source>
        <dbReference type="ARBA" id="ARBA00023125"/>
    </source>
</evidence>
<evidence type="ECO:0000256" key="2">
    <source>
        <dbReference type="PROSITE-ProRule" id="PRU00335"/>
    </source>
</evidence>
<dbReference type="InterPro" id="IPR009057">
    <property type="entry name" value="Homeodomain-like_sf"/>
</dbReference>
<reference evidence="5" key="1">
    <citation type="journal article" date="2019" name="Int. J. Syst. Evol. Microbiol.">
        <title>The Global Catalogue of Microorganisms (GCM) 10K type strain sequencing project: providing services to taxonomists for standard genome sequencing and annotation.</title>
        <authorList>
            <consortium name="The Broad Institute Genomics Platform"/>
            <consortium name="The Broad Institute Genome Sequencing Center for Infectious Disease"/>
            <person name="Wu L."/>
            <person name="Ma J."/>
        </authorList>
    </citation>
    <scope>NUCLEOTIDE SEQUENCE [LARGE SCALE GENOMIC DNA]</scope>
    <source>
        <strain evidence="5">JCM 18542</strain>
    </source>
</reference>
<dbReference type="PANTHER" id="PTHR43479">
    <property type="entry name" value="ACREF/ENVCD OPERON REPRESSOR-RELATED"/>
    <property type="match status" value="1"/>
</dbReference>
<dbReference type="SUPFAM" id="SSF48498">
    <property type="entry name" value="Tetracyclin repressor-like, C-terminal domain"/>
    <property type="match status" value="1"/>
</dbReference>
<evidence type="ECO:0000313" key="4">
    <source>
        <dbReference type="EMBL" id="GAA4824039.1"/>
    </source>
</evidence>
<dbReference type="InterPro" id="IPR050624">
    <property type="entry name" value="HTH-type_Tx_Regulator"/>
</dbReference>
<dbReference type="Proteomes" id="UP001500839">
    <property type="component" value="Unassembled WGS sequence"/>
</dbReference>
<feature type="DNA-binding region" description="H-T-H motif" evidence="2">
    <location>
        <begin position="42"/>
        <end position="61"/>
    </location>
</feature>
<dbReference type="SUPFAM" id="SSF46689">
    <property type="entry name" value="Homeodomain-like"/>
    <property type="match status" value="1"/>
</dbReference>
<keyword evidence="5" id="KW-1185">Reference proteome</keyword>
<dbReference type="Gene3D" id="1.10.357.10">
    <property type="entry name" value="Tetracycline Repressor, domain 2"/>
    <property type="match status" value="1"/>
</dbReference>
<dbReference type="RefSeq" id="WP_200174654.1">
    <property type="nucleotide sequence ID" value="NZ_BAABKQ010000001.1"/>
</dbReference>
<dbReference type="Gene3D" id="1.10.10.60">
    <property type="entry name" value="Homeodomain-like"/>
    <property type="match status" value="1"/>
</dbReference>
<keyword evidence="1 2" id="KW-0238">DNA-binding</keyword>
<gene>
    <name evidence="4" type="ORF">GCM10023353_36190</name>
</gene>
<sequence length="225" mass="24164">MSDSSGRRYGGLTAQERTARRRAAILAAALDRFGTEGYRAGSVKQVCRTAKLTERYFYESFADREDCLGALYDELIAELRDATAAAVEGSLAGDGRVEDNTAESGASTPADTAAAAGIEAFVRNLTGDPRRARVVLIEVVGVSEAMERRRHRVLREFADLTMSVWTHGATAPPEGTRLAATALVGGVNHLLVDWLMEGRRIDPAVLSRACTGLFQAARRSMDGSG</sequence>